<proteinExistence type="inferred from homology"/>
<organism evidence="7 8">
    <name type="scientific">Heterobasidion irregulare (strain TC 32-1)</name>
    <dbReference type="NCBI Taxonomy" id="747525"/>
    <lineage>
        <taxon>Eukaryota</taxon>
        <taxon>Fungi</taxon>
        <taxon>Dikarya</taxon>
        <taxon>Basidiomycota</taxon>
        <taxon>Agaricomycotina</taxon>
        <taxon>Agaricomycetes</taxon>
        <taxon>Russulales</taxon>
        <taxon>Bondarzewiaceae</taxon>
        <taxon>Heterobasidion</taxon>
        <taxon>Heterobasidion annosum species complex</taxon>
    </lineage>
</organism>
<dbReference type="Pfam" id="PF00743">
    <property type="entry name" value="FMO-like"/>
    <property type="match status" value="2"/>
</dbReference>
<sequence>MSSIKRICVIGAGANGLATLKILADTPQVQSGLWKLAAFEERENVGGIWLPAPAVDDPPYTPLYDSLYTNVAVPFLGFPSFPFPPETPLYPTAARVRQYLEEYAAYFDITRYIRFKTRVEETRWDAEGQVWKIRLPAGEWHEFEFVVVASGHHRKPRYPDVPGVKKWVDEGRAFHSSWYRRPSELAHHKKVVVVGAGLSALDIVAEMRNVSKLLLQSVSGGSYWIGQALPPDDDGYRTKPKISEYKDSGILVFEDGTTESDVDFVIFATGFEHSFPFFAHLTNDVWTPSTPLPDHLQISSYAPFPLAKFLFPLQKDFPAHSIAFTGLMNRIAPLPIFEDQARAIAHAFANPGALDIAAESAAIIKRAQSLVQEVGSNPLDVAKAWVFFKPHEPFEYRAELNAFAGIEWQPMDGEFECWDRKHELRTEWKAIVDDGESEKWLKGVGVGGLDEWVDLCRKVLKRYDSRHG</sequence>
<evidence type="ECO:0000256" key="3">
    <source>
        <dbReference type="ARBA" id="ARBA00022630"/>
    </source>
</evidence>
<dbReference type="PRINTS" id="PR00370">
    <property type="entry name" value="FMOXYGENASE"/>
</dbReference>
<evidence type="ECO:0008006" key="9">
    <source>
        <dbReference type="Google" id="ProtNLM"/>
    </source>
</evidence>
<dbReference type="FunFam" id="3.50.50.60:FF:000023">
    <property type="entry name" value="Dimethylaniline monooxygenase [N-oxide-forming]"/>
    <property type="match status" value="1"/>
</dbReference>
<keyword evidence="4" id="KW-0274">FAD</keyword>
<dbReference type="KEGG" id="hir:HETIRDRAFT_420786"/>
<dbReference type="eggNOG" id="KOG1399">
    <property type="taxonomic scope" value="Eukaryota"/>
</dbReference>
<dbReference type="GO" id="GO:0050660">
    <property type="term" value="F:flavin adenine dinucleotide binding"/>
    <property type="evidence" value="ECO:0007669"/>
    <property type="project" value="InterPro"/>
</dbReference>
<evidence type="ECO:0000256" key="4">
    <source>
        <dbReference type="ARBA" id="ARBA00022827"/>
    </source>
</evidence>
<dbReference type="EMBL" id="KI925462">
    <property type="protein sequence ID" value="ETW77978.1"/>
    <property type="molecule type" value="Genomic_DNA"/>
</dbReference>
<dbReference type="InParanoid" id="W4JWN3"/>
<dbReference type="RefSeq" id="XP_009549987.1">
    <property type="nucleotide sequence ID" value="XM_009551692.1"/>
</dbReference>
<dbReference type="SUPFAM" id="SSF51905">
    <property type="entry name" value="FAD/NAD(P)-binding domain"/>
    <property type="match status" value="1"/>
</dbReference>
<comment type="similarity">
    <text evidence="2">Belongs to the FMO family.</text>
</comment>
<keyword evidence="3" id="KW-0285">Flavoprotein</keyword>
<keyword evidence="8" id="KW-1185">Reference proteome</keyword>
<evidence type="ECO:0000313" key="7">
    <source>
        <dbReference type="EMBL" id="ETW77978.1"/>
    </source>
</evidence>
<evidence type="ECO:0000256" key="1">
    <source>
        <dbReference type="ARBA" id="ARBA00001974"/>
    </source>
</evidence>
<evidence type="ECO:0000256" key="6">
    <source>
        <dbReference type="ARBA" id="ARBA00023002"/>
    </source>
</evidence>
<dbReference type="Gene3D" id="3.50.50.60">
    <property type="entry name" value="FAD/NAD(P)-binding domain"/>
    <property type="match status" value="2"/>
</dbReference>
<comment type="cofactor">
    <cofactor evidence="1">
        <name>FAD</name>
        <dbReference type="ChEBI" id="CHEBI:57692"/>
    </cofactor>
</comment>
<dbReference type="InterPro" id="IPR036188">
    <property type="entry name" value="FAD/NAD-bd_sf"/>
</dbReference>
<accession>W4JWN3</accession>
<evidence type="ECO:0000256" key="2">
    <source>
        <dbReference type="ARBA" id="ARBA00009183"/>
    </source>
</evidence>
<dbReference type="GO" id="GO:0004499">
    <property type="term" value="F:N,N-dimethylaniline monooxygenase activity"/>
    <property type="evidence" value="ECO:0007669"/>
    <property type="project" value="InterPro"/>
</dbReference>
<protein>
    <recommendedName>
        <fullName evidence="9">FAD/NAD(P)-binding domain-containing protein</fullName>
    </recommendedName>
</protein>
<dbReference type="OrthoDB" id="66881at2759"/>
<reference evidence="7 8" key="1">
    <citation type="journal article" date="2012" name="New Phytol.">
        <title>Insight into trade-off between wood decay and parasitism from the genome of a fungal forest pathogen.</title>
        <authorList>
            <person name="Olson A."/>
            <person name="Aerts A."/>
            <person name="Asiegbu F."/>
            <person name="Belbahri L."/>
            <person name="Bouzid O."/>
            <person name="Broberg A."/>
            <person name="Canback B."/>
            <person name="Coutinho P.M."/>
            <person name="Cullen D."/>
            <person name="Dalman K."/>
            <person name="Deflorio G."/>
            <person name="van Diepen L.T."/>
            <person name="Dunand C."/>
            <person name="Duplessis S."/>
            <person name="Durling M."/>
            <person name="Gonthier P."/>
            <person name="Grimwood J."/>
            <person name="Fossdal C.G."/>
            <person name="Hansson D."/>
            <person name="Henrissat B."/>
            <person name="Hietala A."/>
            <person name="Himmelstrand K."/>
            <person name="Hoffmeister D."/>
            <person name="Hogberg N."/>
            <person name="James T.Y."/>
            <person name="Karlsson M."/>
            <person name="Kohler A."/>
            <person name="Kues U."/>
            <person name="Lee Y.H."/>
            <person name="Lin Y.C."/>
            <person name="Lind M."/>
            <person name="Lindquist E."/>
            <person name="Lombard V."/>
            <person name="Lucas S."/>
            <person name="Lunden K."/>
            <person name="Morin E."/>
            <person name="Murat C."/>
            <person name="Park J."/>
            <person name="Raffaello T."/>
            <person name="Rouze P."/>
            <person name="Salamov A."/>
            <person name="Schmutz J."/>
            <person name="Solheim H."/>
            <person name="Stahlberg J."/>
            <person name="Velez H."/>
            <person name="de Vries R.P."/>
            <person name="Wiebenga A."/>
            <person name="Woodward S."/>
            <person name="Yakovlev I."/>
            <person name="Garbelotto M."/>
            <person name="Martin F."/>
            <person name="Grigoriev I.V."/>
            <person name="Stenlid J."/>
        </authorList>
    </citation>
    <scope>NUCLEOTIDE SEQUENCE [LARGE SCALE GENOMIC DNA]</scope>
    <source>
        <strain evidence="7 8">TC 32-1</strain>
    </source>
</reference>
<evidence type="ECO:0000256" key="5">
    <source>
        <dbReference type="ARBA" id="ARBA00022857"/>
    </source>
</evidence>
<evidence type="ECO:0000313" key="8">
    <source>
        <dbReference type="Proteomes" id="UP000030671"/>
    </source>
</evidence>
<dbReference type="Proteomes" id="UP000030671">
    <property type="component" value="Unassembled WGS sequence"/>
</dbReference>
<name>W4JWN3_HETIT</name>
<dbReference type="InterPro" id="IPR050346">
    <property type="entry name" value="FMO-like"/>
</dbReference>
<keyword evidence="6" id="KW-0560">Oxidoreductase</keyword>
<dbReference type="PANTHER" id="PTHR23023">
    <property type="entry name" value="DIMETHYLANILINE MONOOXYGENASE"/>
    <property type="match status" value="1"/>
</dbReference>
<keyword evidence="5" id="KW-0521">NADP</keyword>
<dbReference type="InterPro" id="IPR020946">
    <property type="entry name" value="Flavin_mOase-like"/>
</dbReference>
<dbReference type="FunCoup" id="W4JWN3">
    <property type="interactions" value="27"/>
</dbReference>
<dbReference type="HOGENOM" id="CLU_006909_5_1_1"/>
<dbReference type="AlphaFoldDB" id="W4JWN3"/>
<gene>
    <name evidence="7" type="ORF">HETIRDRAFT_420786</name>
</gene>
<dbReference type="GeneID" id="20673677"/>
<dbReference type="InterPro" id="IPR000960">
    <property type="entry name" value="Flavin_mOase"/>
</dbReference>
<dbReference type="GO" id="GO:0050661">
    <property type="term" value="F:NADP binding"/>
    <property type="evidence" value="ECO:0007669"/>
    <property type="project" value="InterPro"/>
</dbReference>